<feature type="region of interest" description="Disordered" evidence="1">
    <location>
        <begin position="84"/>
        <end position="114"/>
    </location>
</feature>
<feature type="region of interest" description="Disordered" evidence="1">
    <location>
        <begin position="145"/>
        <end position="265"/>
    </location>
</feature>
<proteinExistence type="predicted"/>
<accession>A0ABR3K1Z9</accession>
<comment type="caution">
    <text evidence="2">The sequence shown here is derived from an EMBL/GenBank/DDBJ whole genome shotgun (WGS) entry which is preliminary data.</text>
</comment>
<protein>
    <recommendedName>
        <fullName evidence="4">Transmembrane protein</fullName>
    </recommendedName>
</protein>
<gene>
    <name evidence="2" type="ORF">HGRIS_006252</name>
</gene>
<dbReference type="Proteomes" id="UP001556367">
    <property type="component" value="Unassembled WGS sequence"/>
</dbReference>
<reference evidence="3" key="1">
    <citation type="submission" date="2024-06" db="EMBL/GenBank/DDBJ databases">
        <title>Multi-omics analyses provide insights into the biosynthesis of the anticancer antibiotic pleurotin in Hohenbuehelia grisea.</title>
        <authorList>
            <person name="Weaver J.A."/>
            <person name="Alberti F."/>
        </authorList>
    </citation>
    <scope>NUCLEOTIDE SEQUENCE [LARGE SCALE GENOMIC DNA]</scope>
    <source>
        <strain evidence="3">T-177</strain>
    </source>
</reference>
<feature type="compositionally biased region" description="Low complexity" evidence="1">
    <location>
        <begin position="159"/>
        <end position="174"/>
    </location>
</feature>
<feature type="compositionally biased region" description="Low complexity" evidence="1">
    <location>
        <begin position="183"/>
        <end position="212"/>
    </location>
</feature>
<sequence length="265" mass="28182">MVAILYRPINLRMLSKTYPANKKVLWDRAVVFVFCCCFLLFSRALTGTGDIEGHASVRCPLLDLKKPYQPQALLHDKTISKPAARGVRTSLDGAHDDESRRQALRRNRGMADRRRMLGRALTMEKGPLDDDTVETPAVSENAPLSAADVEAPSVQNPVADAPSSPASDSPLPDATLEFTAPVDAEPSIDASASSPSDDSDAASSSASSAPVAESDEIPLHVEIPDDATDGLQVPVGEAPTSPFSADSDDAPQSQEDSTEKVEETA</sequence>
<dbReference type="EMBL" id="JASNQZ010000001">
    <property type="protein sequence ID" value="KAL0961292.1"/>
    <property type="molecule type" value="Genomic_DNA"/>
</dbReference>
<organism evidence="2 3">
    <name type="scientific">Hohenbuehelia grisea</name>
    <dbReference type="NCBI Taxonomy" id="104357"/>
    <lineage>
        <taxon>Eukaryota</taxon>
        <taxon>Fungi</taxon>
        <taxon>Dikarya</taxon>
        <taxon>Basidiomycota</taxon>
        <taxon>Agaricomycotina</taxon>
        <taxon>Agaricomycetes</taxon>
        <taxon>Agaricomycetidae</taxon>
        <taxon>Agaricales</taxon>
        <taxon>Pleurotineae</taxon>
        <taxon>Pleurotaceae</taxon>
        <taxon>Hohenbuehelia</taxon>
    </lineage>
</organism>
<evidence type="ECO:0008006" key="4">
    <source>
        <dbReference type="Google" id="ProtNLM"/>
    </source>
</evidence>
<evidence type="ECO:0000256" key="1">
    <source>
        <dbReference type="SAM" id="MobiDB-lite"/>
    </source>
</evidence>
<keyword evidence="3" id="KW-1185">Reference proteome</keyword>
<evidence type="ECO:0000313" key="2">
    <source>
        <dbReference type="EMBL" id="KAL0961292.1"/>
    </source>
</evidence>
<name>A0ABR3K1Z9_9AGAR</name>
<evidence type="ECO:0000313" key="3">
    <source>
        <dbReference type="Proteomes" id="UP001556367"/>
    </source>
</evidence>